<dbReference type="SMART" id="SM01321">
    <property type="entry name" value="Y1_Tnp"/>
    <property type="match status" value="1"/>
</dbReference>
<feature type="domain" description="Transposase IS200-like" evidence="2">
    <location>
        <begin position="23"/>
        <end position="190"/>
    </location>
</feature>
<dbReference type="OrthoDB" id="9794403at2"/>
<sequence>MSPHYERYVTHYTSRRTTGWDYAGTAVYFVTICTHRLTRIFGRVRSGRMELNSVGRIVAEEWQRSEEIRDEMTLDAFIVMPDHLHGIVWMDSADDDASSPTPPTHGRASVLKKKTTGEKDEHKESEKERQLHRPARSLGSFVAGFKCAATRRINRHRDTPGASVWKRNYHDRIIRSARHLRMARQYIRDNPARWHAKRQTNG</sequence>
<dbReference type="GO" id="GO:0006313">
    <property type="term" value="P:DNA transposition"/>
    <property type="evidence" value="ECO:0007669"/>
    <property type="project" value="InterPro"/>
</dbReference>
<keyword evidence="4" id="KW-1185">Reference proteome</keyword>
<dbReference type="PANTHER" id="PTHR36966">
    <property type="entry name" value="REP-ASSOCIATED TYROSINE TRANSPOSASE"/>
    <property type="match status" value="1"/>
</dbReference>
<dbReference type="PANTHER" id="PTHR36966:SF1">
    <property type="entry name" value="REP-ASSOCIATED TYROSINE TRANSPOSASE"/>
    <property type="match status" value="1"/>
</dbReference>
<dbReference type="Gene3D" id="3.30.70.1290">
    <property type="entry name" value="Transposase IS200-like"/>
    <property type="match status" value="1"/>
</dbReference>
<dbReference type="SUPFAM" id="SSF143422">
    <property type="entry name" value="Transposase IS200-like"/>
    <property type="match status" value="1"/>
</dbReference>
<evidence type="ECO:0000313" key="3">
    <source>
        <dbReference type="EMBL" id="PEN11456.1"/>
    </source>
</evidence>
<comment type="caution">
    <text evidence="3">The sequence shown here is derived from an EMBL/GenBank/DDBJ whole genome shotgun (WGS) entry which is preliminary data.</text>
</comment>
<dbReference type="GO" id="GO:0043565">
    <property type="term" value="F:sequence-specific DNA binding"/>
    <property type="evidence" value="ECO:0007669"/>
    <property type="project" value="TreeGrafter"/>
</dbReference>
<evidence type="ECO:0000256" key="1">
    <source>
        <dbReference type="SAM" id="MobiDB-lite"/>
    </source>
</evidence>
<organism evidence="3 4">
    <name type="scientific">Longibacter salinarum</name>
    <dbReference type="NCBI Taxonomy" id="1850348"/>
    <lineage>
        <taxon>Bacteria</taxon>
        <taxon>Pseudomonadati</taxon>
        <taxon>Rhodothermota</taxon>
        <taxon>Rhodothermia</taxon>
        <taxon>Rhodothermales</taxon>
        <taxon>Salisaetaceae</taxon>
        <taxon>Longibacter</taxon>
    </lineage>
</organism>
<evidence type="ECO:0000313" key="4">
    <source>
        <dbReference type="Proteomes" id="UP000220102"/>
    </source>
</evidence>
<dbReference type="InterPro" id="IPR036515">
    <property type="entry name" value="Transposase_17_sf"/>
</dbReference>
<dbReference type="RefSeq" id="WP_098078053.1">
    <property type="nucleotide sequence ID" value="NZ_PDEQ01000009.1"/>
</dbReference>
<reference evidence="3 4" key="1">
    <citation type="submission" date="2017-10" db="EMBL/GenBank/DDBJ databases">
        <title>Draft genome of Longibacter Salinarum.</title>
        <authorList>
            <person name="Goh K.M."/>
            <person name="Shamsir M.S."/>
            <person name="Lim S.W."/>
        </authorList>
    </citation>
    <scope>NUCLEOTIDE SEQUENCE [LARGE SCALE GENOMIC DNA]</scope>
    <source>
        <strain evidence="3 4">KCTC 52045</strain>
    </source>
</reference>
<feature type="region of interest" description="Disordered" evidence="1">
    <location>
        <begin position="94"/>
        <end position="135"/>
    </location>
</feature>
<dbReference type="InterPro" id="IPR052715">
    <property type="entry name" value="RAYT_transposase"/>
</dbReference>
<dbReference type="EMBL" id="PDEQ01000009">
    <property type="protein sequence ID" value="PEN11456.1"/>
    <property type="molecule type" value="Genomic_DNA"/>
</dbReference>
<dbReference type="Proteomes" id="UP000220102">
    <property type="component" value="Unassembled WGS sequence"/>
</dbReference>
<feature type="compositionally biased region" description="Basic and acidic residues" evidence="1">
    <location>
        <begin position="115"/>
        <end position="131"/>
    </location>
</feature>
<dbReference type="AlphaFoldDB" id="A0A2A8CUM3"/>
<gene>
    <name evidence="3" type="ORF">CRI94_15590</name>
</gene>
<name>A0A2A8CUM3_9BACT</name>
<protein>
    <submittedName>
        <fullName evidence="3">Transposase</fullName>
    </submittedName>
</protein>
<dbReference type="GO" id="GO:0004803">
    <property type="term" value="F:transposase activity"/>
    <property type="evidence" value="ECO:0007669"/>
    <property type="project" value="InterPro"/>
</dbReference>
<proteinExistence type="predicted"/>
<accession>A0A2A8CUM3</accession>
<dbReference type="InterPro" id="IPR002686">
    <property type="entry name" value="Transposase_17"/>
</dbReference>
<evidence type="ECO:0000259" key="2">
    <source>
        <dbReference type="SMART" id="SM01321"/>
    </source>
</evidence>